<dbReference type="SUPFAM" id="SSF55347">
    <property type="entry name" value="Glyceraldehyde-3-phosphate dehydrogenase-like, C-terminal domain"/>
    <property type="match status" value="1"/>
</dbReference>
<dbReference type="EMBL" id="JNSL01000014">
    <property type="protein sequence ID" value="KGA21070.1"/>
    <property type="molecule type" value="Genomic_DNA"/>
</dbReference>
<name>A0A094QA17_9ZZZZ</name>
<dbReference type="PANTHER" id="PTHR43708:SF8">
    <property type="entry name" value="OXIDOREDUCTASE"/>
    <property type="match status" value="1"/>
</dbReference>
<feature type="domain" description="Gfo/Idh/MocA-like oxidoreductase N-terminal" evidence="1">
    <location>
        <begin position="6"/>
        <end position="123"/>
    </location>
</feature>
<dbReference type="InterPro" id="IPR036291">
    <property type="entry name" value="NAD(P)-bd_dom_sf"/>
</dbReference>
<comment type="caution">
    <text evidence="3">The sequence shown here is derived from an EMBL/GenBank/DDBJ whole genome shotgun (WGS) entry which is preliminary data.</text>
</comment>
<evidence type="ECO:0000259" key="2">
    <source>
        <dbReference type="Pfam" id="PF22725"/>
    </source>
</evidence>
<dbReference type="PANTHER" id="PTHR43708">
    <property type="entry name" value="CONSERVED EXPRESSED OXIDOREDUCTASE (EUROFUNG)"/>
    <property type="match status" value="1"/>
</dbReference>
<reference evidence="3" key="1">
    <citation type="submission" date="2014-06" db="EMBL/GenBank/DDBJ databases">
        <title>Key roles for freshwater Actinobacteria revealed by deep metagenomic sequencing.</title>
        <authorList>
            <person name="Ghai R."/>
            <person name="Mizuno C.M."/>
            <person name="Picazo A."/>
            <person name="Camacho A."/>
            <person name="Rodriguez-Valera F."/>
        </authorList>
    </citation>
    <scope>NUCLEOTIDE SEQUENCE</scope>
</reference>
<dbReference type="AlphaFoldDB" id="A0A094QA17"/>
<sequence>MPSKDIRVGLLAYGAIGDEHNSAIKATKGMTLAAICDTKPERLEAALKISPDAKTFTDAKQLLASGEIDLVVVSTPPNSHYSWAKEALTHGIHVMLEKPMALTADQCDELMALARSKELLIVVYQNRRYDLDFLTMKELIDTDQIGQVFHYESFVGGYSKPCSYWHSDAEVSGGAIFDWGSHFIDQIMSIVDSDVDFVSGLNQKRVWDHVTNADHAQVSINFKDGLQAVFINSDLAAARKPKFYVLGTHGAIMGDWDESGDGSVADLPAIISLHRADGTRKVIDYVSVEPYSFYSSLVAYLSDGTPMSIRAEQSRDVVAIMQAAEASALLNGKPVTPLLLRA</sequence>
<dbReference type="InterPro" id="IPR051317">
    <property type="entry name" value="Gfo/Idh/MocA_oxidoreduct"/>
</dbReference>
<organism evidence="3">
    <name type="scientific">freshwater metagenome</name>
    <dbReference type="NCBI Taxonomy" id="449393"/>
    <lineage>
        <taxon>unclassified sequences</taxon>
        <taxon>metagenomes</taxon>
        <taxon>ecological metagenomes</taxon>
    </lineage>
</organism>
<dbReference type="Gene3D" id="3.30.360.10">
    <property type="entry name" value="Dihydrodipicolinate Reductase, domain 2"/>
    <property type="match status" value="1"/>
</dbReference>
<dbReference type="InterPro" id="IPR000683">
    <property type="entry name" value="Gfo/Idh/MocA-like_OxRdtase_N"/>
</dbReference>
<evidence type="ECO:0000259" key="1">
    <source>
        <dbReference type="Pfam" id="PF01408"/>
    </source>
</evidence>
<dbReference type="Pfam" id="PF22725">
    <property type="entry name" value="GFO_IDH_MocA_C3"/>
    <property type="match status" value="1"/>
</dbReference>
<dbReference type="InterPro" id="IPR055170">
    <property type="entry name" value="GFO_IDH_MocA-like_dom"/>
</dbReference>
<dbReference type="Pfam" id="PF01408">
    <property type="entry name" value="GFO_IDH_MocA"/>
    <property type="match status" value="1"/>
</dbReference>
<feature type="domain" description="GFO/IDH/MocA-like oxidoreductase" evidence="2">
    <location>
        <begin position="133"/>
        <end position="252"/>
    </location>
</feature>
<protein>
    <recommendedName>
        <fullName evidence="4">Oxidoreductase</fullName>
    </recommendedName>
</protein>
<gene>
    <name evidence="3" type="ORF">GM51_3740</name>
</gene>
<evidence type="ECO:0000313" key="3">
    <source>
        <dbReference type="EMBL" id="KGA21070.1"/>
    </source>
</evidence>
<dbReference type="GO" id="GO:0000166">
    <property type="term" value="F:nucleotide binding"/>
    <property type="evidence" value="ECO:0007669"/>
    <property type="project" value="InterPro"/>
</dbReference>
<proteinExistence type="predicted"/>
<dbReference type="SUPFAM" id="SSF51735">
    <property type="entry name" value="NAD(P)-binding Rossmann-fold domains"/>
    <property type="match status" value="1"/>
</dbReference>
<accession>A0A094QA17</accession>
<evidence type="ECO:0008006" key="4">
    <source>
        <dbReference type="Google" id="ProtNLM"/>
    </source>
</evidence>
<dbReference type="Gene3D" id="3.40.50.720">
    <property type="entry name" value="NAD(P)-binding Rossmann-like Domain"/>
    <property type="match status" value="1"/>
</dbReference>